<dbReference type="EMBL" id="BGPR01003400">
    <property type="protein sequence ID" value="GBM87679.1"/>
    <property type="molecule type" value="Genomic_DNA"/>
</dbReference>
<reference evidence="1 2" key="1">
    <citation type="journal article" date="2019" name="Sci. Rep.">
        <title>Orb-weaving spider Araneus ventricosus genome elucidates the spidroin gene catalogue.</title>
        <authorList>
            <person name="Kono N."/>
            <person name="Nakamura H."/>
            <person name="Ohtoshi R."/>
            <person name="Moran D.A.P."/>
            <person name="Shinohara A."/>
            <person name="Yoshida Y."/>
            <person name="Fujiwara M."/>
            <person name="Mori M."/>
            <person name="Tomita M."/>
            <person name="Arakawa K."/>
        </authorList>
    </citation>
    <scope>NUCLEOTIDE SEQUENCE [LARGE SCALE GENOMIC DNA]</scope>
</reference>
<keyword evidence="2" id="KW-1185">Reference proteome</keyword>
<accession>A0A4Y2JDZ0</accession>
<sequence>MFDFAPFECPPPFSYATVLESCLPARCEHDIVTGSVYVKKSLKCIFTLLHTYEHGKSLLSNVSLMVGKRVYKVSMGRQIVPGSPTFATIDDPATESGQWVGT</sequence>
<evidence type="ECO:0000313" key="2">
    <source>
        <dbReference type="Proteomes" id="UP000499080"/>
    </source>
</evidence>
<gene>
    <name evidence="1" type="ORF">AVEN_212459_1</name>
</gene>
<protein>
    <submittedName>
        <fullName evidence="1">Uncharacterized protein</fullName>
    </submittedName>
</protein>
<name>A0A4Y2JDZ0_ARAVE</name>
<organism evidence="1 2">
    <name type="scientific">Araneus ventricosus</name>
    <name type="common">Orbweaver spider</name>
    <name type="synonym">Epeira ventricosa</name>
    <dbReference type="NCBI Taxonomy" id="182803"/>
    <lineage>
        <taxon>Eukaryota</taxon>
        <taxon>Metazoa</taxon>
        <taxon>Ecdysozoa</taxon>
        <taxon>Arthropoda</taxon>
        <taxon>Chelicerata</taxon>
        <taxon>Arachnida</taxon>
        <taxon>Araneae</taxon>
        <taxon>Araneomorphae</taxon>
        <taxon>Entelegynae</taxon>
        <taxon>Araneoidea</taxon>
        <taxon>Araneidae</taxon>
        <taxon>Araneus</taxon>
    </lineage>
</organism>
<dbReference type="AlphaFoldDB" id="A0A4Y2JDZ0"/>
<proteinExistence type="predicted"/>
<evidence type="ECO:0000313" key="1">
    <source>
        <dbReference type="EMBL" id="GBM87679.1"/>
    </source>
</evidence>
<dbReference type="Proteomes" id="UP000499080">
    <property type="component" value="Unassembled WGS sequence"/>
</dbReference>
<comment type="caution">
    <text evidence="1">The sequence shown here is derived from an EMBL/GenBank/DDBJ whole genome shotgun (WGS) entry which is preliminary data.</text>
</comment>